<keyword evidence="2" id="KW-1185">Reference proteome</keyword>
<name>A0AAJ1TL50_9BACL</name>
<dbReference type="EMBL" id="JAUSUV010000008">
    <property type="protein sequence ID" value="MDQ0417996.1"/>
    <property type="molecule type" value="Genomic_DNA"/>
</dbReference>
<accession>A0AAJ1TL50</accession>
<reference evidence="1 2" key="1">
    <citation type="submission" date="2023-07" db="EMBL/GenBank/DDBJ databases">
        <title>Genomic Encyclopedia of Type Strains, Phase IV (KMG-IV): sequencing the most valuable type-strain genomes for metagenomic binning, comparative biology and taxonomic classification.</title>
        <authorList>
            <person name="Goeker M."/>
        </authorList>
    </citation>
    <scope>NUCLEOTIDE SEQUENCE [LARGE SCALE GENOMIC DNA]</scope>
    <source>
        <strain evidence="1 2">DSM 46876</strain>
    </source>
</reference>
<gene>
    <name evidence="1" type="ORF">J2Z48_002180</name>
</gene>
<dbReference type="Proteomes" id="UP001238450">
    <property type="component" value="Unassembled WGS sequence"/>
</dbReference>
<dbReference type="AlphaFoldDB" id="A0AAJ1TL50"/>
<dbReference type="RefSeq" id="WP_307253357.1">
    <property type="nucleotide sequence ID" value="NZ_JAUSUV010000008.1"/>
</dbReference>
<evidence type="ECO:0000313" key="2">
    <source>
        <dbReference type="Proteomes" id="UP001238450"/>
    </source>
</evidence>
<proteinExistence type="predicted"/>
<sequence length="71" mass="8275">MKAVRFLLVDRFCHIDNSHQLSTRSRLSLLSLFVQLESTLKTEKTRCARASQQARKNTTVTILSDRKAYYQ</sequence>
<protein>
    <submittedName>
        <fullName evidence="1">Uncharacterized protein</fullName>
    </submittedName>
</protein>
<organism evidence="1 2">
    <name type="scientific">Croceifilum oryzae</name>
    <dbReference type="NCBI Taxonomy" id="1553429"/>
    <lineage>
        <taxon>Bacteria</taxon>
        <taxon>Bacillati</taxon>
        <taxon>Bacillota</taxon>
        <taxon>Bacilli</taxon>
        <taxon>Bacillales</taxon>
        <taxon>Thermoactinomycetaceae</taxon>
        <taxon>Croceifilum</taxon>
    </lineage>
</organism>
<comment type="caution">
    <text evidence="1">The sequence shown here is derived from an EMBL/GenBank/DDBJ whole genome shotgun (WGS) entry which is preliminary data.</text>
</comment>
<evidence type="ECO:0000313" key="1">
    <source>
        <dbReference type="EMBL" id="MDQ0417996.1"/>
    </source>
</evidence>